<feature type="compositionally biased region" description="Low complexity" evidence="1">
    <location>
        <begin position="577"/>
        <end position="588"/>
    </location>
</feature>
<comment type="caution">
    <text evidence="3">The sequence shown here is derived from an EMBL/GenBank/DDBJ whole genome shotgun (WGS) entry which is preliminary data.</text>
</comment>
<feature type="region of interest" description="Disordered" evidence="1">
    <location>
        <begin position="570"/>
        <end position="590"/>
    </location>
</feature>
<dbReference type="PANTHER" id="PTHR35320:SF1">
    <property type="entry name" value="ATP-DEPENDENT CLP PROTEASE ATP-BINDING SUBUNIT"/>
    <property type="match status" value="1"/>
</dbReference>
<evidence type="ECO:0000259" key="2">
    <source>
        <dbReference type="Pfam" id="PF03732"/>
    </source>
</evidence>
<accession>A0AAP0H890</accession>
<dbReference type="InterPro" id="IPR005162">
    <property type="entry name" value="Retrotrans_gag_dom"/>
</dbReference>
<dbReference type="EMBL" id="JBCNJP010000007">
    <property type="protein sequence ID" value="KAK9075297.1"/>
    <property type="molecule type" value="Genomic_DNA"/>
</dbReference>
<feature type="domain" description="Retrotransposon gag" evidence="2">
    <location>
        <begin position="439"/>
        <end position="532"/>
    </location>
</feature>
<name>A0AAP0H890_9ASTR</name>
<dbReference type="Pfam" id="PF03732">
    <property type="entry name" value="Retrotrans_gag"/>
    <property type="match status" value="1"/>
</dbReference>
<proteinExistence type="predicted"/>
<keyword evidence="4" id="KW-1185">Reference proteome</keyword>
<gene>
    <name evidence="3" type="ORF">SSX86_003620</name>
</gene>
<protein>
    <recommendedName>
        <fullName evidence="2">Retrotransposon gag domain-containing protein</fullName>
    </recommendedName>
</protein>
<dbReference type="AlphaFoldDB" id="A0AAP0H890"/>
<sequence>MGCQIHSSHPHLLIKIPINKPKSPQIQPKLRFQTKTTASSSTYNQEPSIPISTVKKPDVYSVKFNTLGACKLGISRYPDFEYNAQGGEGSGIGKKMVGVDFNGETSVDFDVKTLYIPPLTTATTKFLGLPLPPFLKIVIVPEIFRGIINLESGKVDLKFTAKFWFSMGSIYKAPPLLVETLLTSEESKGSIRSGNGGRLDEQGRCKLVGVATVEPIDDFLMNSFLDLPSECLAILNATITFSKDEDFFGTIPERNEHWIRIKDQKEENAEFEAPGVSPSAQEDASDTLANLKSKFMPHTRSKGSPEFSATSEPERDIHERIRELRERLQTIRGSKVHTPKTVSRLLPPIPFPDLNMAARRTVHEIASDGVVDARFSIAPTIIANTANWQIPSHVLNTLTQTIQFHGLDEEDAPTHLSRFIRICATFGLNGVQPETVYLRLFPFSLTARAAQWLETLPANSIATWADLQQKFLKTYHSPAKAARMREQIHSFRMDPDEPYYLAYERFNTLLSKCPRHGLTDWAIIEKFYNGLTYETQKQFNISAGGHMMEKLGIEECKNLFESFALAEQQNPGDRRATLTPTKSSLSTSRGVHHVSSDTVAQAQYDALQKQINDIKLQQQAKCELCRGGHDTIDCPLAGQEQVDFISNRNQFGNSF</sequence>
<dbReference type="Proteomes" id="UP001408789">
    <property type="component" value="Unassembled WGS sequence"/>
</dbReference>
<evidence type="ECO:0000256" key="1">
    <source>
        <dbReference type="SAM" id="MobiDB-lite"/>
    </source>
</evidence>
<reference evidence="3 4" key="1">
    <citation type="submission" date="2024-04" db="EMBL/GenBank/DDBJ databases">
        <title>The reference genome of an endangered Asteraceae, Deinandra increscens subsp. villosa, native to the Central Coast of California.</title>
        <authorList>
            <person name="Guilliams M."/>
            <person name="Hasenstab-Lehman K."/>
            <person name="Meyer R."/>
            <person name="Mcevoy S."/>
        </authorList>
    </citation>
    <scope>NUCLEOTIDE SEQUENCE [LARGE SCALE GENOMIC DNA]</scope>
    <source>
        <tissue evidence="3">Leaf</tissue>
    </source>
</reference>
<feature type="region of interest" description="Disordered" evidence="1">
    <location>
        <begin position="296"/>
        <end position="315"/>
    </location>
</feature>
<evidence type="ECO:0000313" key="4">
    <source>
        <dbReference type="Proteomes" id="UP001408789"/>
    </source>
</evidence>
<dbReference type="PANTHER" id="PTHR35320">
    <property type="entry name" value="ATP-DEPENDENT CLP PROTEASE ATP-BINDING SUBUNIT"/>
    <property type="match status" value="1"/>
</dbReference>
<organism evidence="3 4">
    <name type="scientific">Deinandra increscens subsp. villosa</name>
    <dbReference type="NCBI Taxonomy" id="3103831"/>
    <lineage>
        <taxon>Eukaryota</taxon>
        <taxon>Viridiplantae</taxon>
        <taxon>Streptophyta</taxon>
        <taxon>Embryophyta</taxon>
        <taxon>Tracheophyta</taxon>
        <taxon>Spermatophyta</taxon>
        <taxon>Magnoliopsida</taxon>
        <taxon>eudicotyledons</taxon>
        <taxon>Gunneridae</taxon>
        <taxon>Pentapetalae</taxon>
        <taxon>asterids</taxon>
        <taxon>campanulids</taxon>
        <taxon>Asterales</taxon>
        <taxon>Asteraceae</taxon>
        <taxon>Asteroideae</taxon>
        <taxon>Heliantheae alliance</taxon>
        <taxon>Madieae</taxon>
        <taxon>Madiinae</taxon>
        <taxon>Deinandra</taxon>
    </lineage>
</organism>
<evidence type="ECO:0000313" key="3">
    <source>
        <dbReference type="EMBL" id="KAK9075297.1"/>
    </source>
</evidence>